<keyword evidence="1" id="KW-0479">Metal-binding</keyword>
<accession>A0A6G6BQC2</accession>
<dbReference type="AlphaFoldDB" id="A0A6G6BQC2"/>
<dbReference type="GO" id="GO:0046872">
    <property type="term" value="F:metal ion binding"/>
    <property type="evidence" value="ECO:0007669"/>
    <property type="project" value="UniProtKB-KW"/>
</dbReference>
<proteinExistence type="predicted"/>
<protein>
    <submittedName>
        <fullName evidence="5">Acetylornithine deacetylase</fullName>
    </submittedName>
</protein>
<reference evidence="5" key="1">
    <citation type="journal article" date="2020" name="Biol. Lett.">
        <title>Evolutionary rates are correlated between cockroach symbionts and mitochondrial genomes.</title>
        <authorList>
            <person name="Arab D.A."/>
            <person name="Bourguignon T."/>
            <person name="Wang Z."/>
            <person name="Ho S.Y.W."/>
            <person name="Lo N."/>
        </authorList>
    </citation>
    <scope>NUCLEOTIDE SEQUENCE</scope>
    <source>
        <strain evidence="5">DHOG3962</strain>
    </source>
</reference>
<dbReference type="SUPFAM" id="SSF55031">
    <property type="entry name" value="Bacterial exopeptidase dimerisation domain"/>
    <property type="match status" value="1"/>
</dbReference>
<evidence type="ECO:0000256" key="3">
    <source>
        <dbReference type="ARBA" id="ARBA00023285"/>
    </source>
</evidence>
<dbReference type="InterPro" id="IPR036264">
    <property type="entry name" value="Bact_exopeptidase_dim_dom"/>
</dbReference>
<dbReference type="PANTHER" id="PTHR43808:SF31">
    <property type="entry name" value="N-ACETYL-L-CITRULLINE DEACETYLASE"/>
    <property type="match status" value="1"/>
</dbReference>
<organism evidence="5">
    <name type="scientific">Blattabacterium sp.</name>
    <name type="common">Euphyllodromia sp.</name>
    <dbReference type="NCBI Taxonomy" id="2712805"/>
    <lineage>
        <taxon>Bacteria</taxon>
        <taxon>Pseudomonadati</taxon>
        <taxon>Bacteroidota</taxon>
        <taxon>Flavobacteriia</taxon>
        <taxon>Flavobacteriales</taxon>
        <taxon>Blattabacteriaceae</taxon>
        <taxon>Blattabacterium</taxon>
    </lineage>
</organism>
<evidence type="ECO:0000313" key="5">
    <source>
        <dbReference type="EMBL" id="QID54438.1"/>
    </source>
</evidence>
<dbReference type="InterPro" id="IPR002933">
    <property type="entry name" value="Peptidase_M20"/>
</dbReference>
<evidence type="ECO:0000256" key="1">
    <source>
        <dbReference type="ARBA" id="ARBA00022723"/>
    </source>
</evidence>
<evidence type="ECO:0000259" key="4">
    <source>
        <dbReference type="Pfam" id="PF07687"/>
    </source>
</evidence>
<dbReference type="PANTHER" id="PTHR43808">
    <property type="entry name" value="ACETYLORNITHINE DEACETYLASE"/>
    <property type="match status" value="1"/>
</dbReference>
<feature type="domain" description="Peptidase M20 dimerisation" evidence="4">
    <location>
        <begin position="171"/>
        <end position="272"/>
    </location>
</feature>
<keyword evidence="3" id="KW-0170">Cobalt</keyword>
<dbReference type="InterPro" id="IPR050072">
    <property type="entry name" value="Peptidase_M20A"/>
</dbReference>
<name>A0A6G6BQC2_9FLAO</name>
<dbReference type="Gene3D" id="3.40.630.10">
    <property type="entry name" value="Zn peptidases"/>
    <property type="match status" value="2"/>
</dbReference>
<dbReference type="SUPFAM" id="SSF53187">
    <property type="entry name" value="Zn-dependent exopeptidases"/>
    <property type="match status" value="1"/>
</dbReference>
<dbReference type="InterPro" id="IPR011650">
    <property type="entry name" value="Peptidase_M20_dimer"/>
</dbReference>
<dbReference type="EMBL" id="MN040458">
    <property type="protein sequence ID" value="QID54438.1"/>
    <property type="molecule type" value="Genomic_DNA"/>
</dbReference>
<dbReference type="Gene3D" id="3.30.70.360">
    <property type="match status" value="1"/>
</dbReference>
<keyword evidence="2" id="KW-0378">Hydrolase</keyword>
<sequence>MIDLKILKKESIQLLMKLITIPSISKKEYKVSLLIENYLHKYGFKVKRKFNNIWTESINYNNKKNIKTILLNTHHDTINPGKSWITNPFYPIKKGNKIIGLGSNDAGGSIVSLLSAFIYLCKLPELPYKLIMSITAEEEISGSLGIISILSELGTIDLGIVGEPTNMKLAIAEKGLLILDCIAIGKTGHSAINDGINAIYIASKDIESIQNIYFKKKSNLLGEIKLSVTQIFGGIQHNVIPDVCTFVLDVRTNELYNNKELISSIQSKITSKVYPRSFNRNHSFINIMHPIVKKSKKIGLKTYGSPTLSDQSIMNFPTIKIGVGDSTRSHTSNEYILISEIIEGIEIYVNLLKDFCF</sequence>
<feature type="non-terminal residue" evidence="5">
    <location>
        <position position="357"/>
    </location>
</feature>
<dbReference type="Pfam" id="PF01546">
    <property type="entry name" value="Peptidase_M20"/>
    <property type="match status" value="1"/>
</dbReference>
<evidence type="ECO:0000256" key="2">
    <source>
        <dbReference type="ARBA" id="ARBA00022801"/>
    </source>
</evidence>
<dbReference type="Pfam" id="PF07687">
    <property type="entry name" value="M20_dimer"/>
    <property type="match status" value="1"/>
</dbReference>
<dbReference type="GO" id="GO:0006526">
    <property type="term" value="P:L-arginine biosynthetic process"/>
    <property type="evidence" value="ECO:0007669"/>
    <property type="project" value="TreeGrafter"/>
</dbReference>
<dbReference type="GO" id="GO:0008777">
    <property type="term" value="F:acetylornithine deacetylase activity"/>
    <property type="evidence" value="ECO:0007669"/>
    <property type="project" value="TreeGrafter"/>
</dbReference>